<proteinExistence type="predicted"/>
<evidence type="ECO:0000256" key="3">
    <source>
        <dbReference type="ARBA" id="ARBA00023015"/>
    </source>
</evidence>
<gene>
    <name evidence="7" type="ORF">Moror_5779</name>
</gene>
<dbReference type="AlphaFoldDB" id="V2X497"/>
<evidence type="ECO:0000313" key="8">
    <source>
        <dbReference type="Proteomes" id="UP000017559"/>
    </source>
</evidence>
<comment type="subcellular location">
    <subcellularLocation>
        <location evidence="1">Nucleus</location>
    </subcellularLocation>
</comment>
<dbReference type="GO" id="GO:0008270">
    <property type="term" value="F:zinc ion binding"/>
    <property type="evidence" value="ECO:0007669"/>
    <property type="project" value="InterPro"/>
</dbReference>
<dbReference type="InterPro" id="IPR001138">
    <property type="entry name" value="Zn2Cys6_DnaBD"/>
</dbReference>
<dbReference type="OrthoDB" id="2309723at2759"/>
<dbReference type="CDD" id="cd12148">
    <property type="entry name" value="fungal_TF_MHR"/>
    <property type="match status" value="1"/>
</dbReference>
<protein>
    <recommendedName>
        <fullName evidence="6">Zn(2)-C6 fungal-type domain-containing protein</fullName>
    </recommendedName>
</protein>
<dbReference type="EMBL" id="AWSO01000814">
    <property type="protein sequence ID" value="ESK87275.1"/>
    <property type="molecule type" value="Genomic_DNA"/>
</dbReference>
<keyword evidence="5" id="KW-0539">Nucleus</keyword>
<evidence type="ECO:0000256" key="4">
    <source>
        <dbReference type="ARBA" id="ARBA00023163"/>
    </source>
</evidence>
<name>V2X497_MONRO</name>
<dbReference type="GO" id="GO:0005634">
    <property type="term" value="C:nucleus"/>
    <property type="evidence" value="ECO:0007669"/>
    <property type="project" value="UniProtKB-SubCell"/>
</dbReference>
<dbReference type="SUPFAM" id="SSF57701">
    <property type="entry name" value="Zn2/Cys6 DNA-binding domain"/>
    <property type="match status" value="1"/>
</dbReference>
<evidence type="ECO:0000256" key="1">
    <source>
        <dbReference type="ARBA" id="ARBA00004123"/>
    </source>
</evidence>
<sequence>MSNPHPASTRRACGNCRNRKVRCDTLRPVCTQCLTRAFLDDACHYEDSGGLSTAEELERNILRLEARIRELELAEAPDAVRLHQSQSSSFGTPATPHMLSVSDDSPLEIRRSLLETFLAQHVPSLEFFLNQSRFVQCALSTLPSSHPSRACRGLMNTVYYVASSFNKPLNPPSQVLLEAVGILSTNHPNKILHAIQAEVLLATWFLHSNRILQGKYHLGTAVSLTVGAGLHRIRSRRASQTVSHRMSLPPAVDSVEEGERIIGFWKVFALSNIWDTISGPTSSCIVFNGDGKGIDTPWAWEMHEYERYALPENLVGGLTVHNFLVGAPSSAREGLSMISMLAKASVLFSKAKSFADSVPRTQLNQAQLTHIRACHEYLDNLIDKFTSSLAPIPQDTQISASDVHLAVLIHTLAYTSAIHLHSPFAATDARSSTKSLSVAELATGLLPYIDYLASQTAEGFPIVNPIFGALWFVVGKVFEGKRGLCDA</sequence>
<dbReference type="GO" id="GO:0000981">
    <property type="term" value="F:DNA-binding transcription factor activity, RNA polymerase II-specific"/>
    <property type="evidence" value="ECO:0007669"/>
    <property type="project" value="InterPro"/>
</dbReference>
<dbReference type="SMART" id="SM00066">
    <property type="entry name" value="GAL4"/>
    <property type="match status" value="1"/>
</dbReference>
<evidence type="ECO:0000313" key="7">
    <source>
        <dbReference type="EMBL" id="ESK87275.1"/>
    </source>
</evidence>
<keyword evidence="8" id="KW-1185">Reference proteome</keyword>
<dbReference type="PROSITE" id="PS50048">
    <property type="entry name" value="ZN2_CY6_FUNGAL_2"/>
    <property type="match status" value="1"/>
</dbReference>
<dbReference type="HOGENOM" id="CLU_022337_1_0_1"/>
<dbReference type="CDD" id="cd00067">
    <property type="entry name" value="GAL4"/>
    <property type="match status" value="1"/>
</dbReference>
<organism evidence="7 8">
    <name type="scientific">Moniliophthora roreri (strain MCA 2997)</name>
    <name type="common">Cocoa frosty pod rot fungus</name>
    <name type="synonym">Crinipellis roreri</name>
    <dbReference type="NCBI Taxonomy" id="1381753"/>
    <lineage>
        <taxon>Eukaryota</taxon>
        <taxon>Fungi</taxon>
        <taxon>Dikarya</taxon>
        <taxon>Basidiomycota</taxon>
        <taxon>Agaricomycotina</taxon>
        <taxon>Agaricomycetes</taxon>
        <taxon>Agaricomycetidae</taxon>
        <taxon>Agaricales</taxon>
        <taxon>Marasmiineae</taxon>
        <taxon>Marasmiaceae</taxon>
        <taxon>Moniliophthora</taxon>
    </lineage>
</organism>
<dbReference type="PANTHER" id="PTHR47338:SF29">
    <property type="entry name" value="ZN(2)-C6 FUNGAL-TYPE DOMAIN-CONTAINING PROTEIN"/>
    <property type="match status" value="1"/>
</dbReference>
<comment type="caution">
    <text evidence="7">The sequence shown here is derived from an EMBL/GenBank/DDBJ whole genome shotgun (WGS) entry which is preliminary data.</text>
</comment>
<keyword evidence="2" id="KW-0479">Metal-binding</keyword>
<dbReference type="PANTHER" id="PTHR47338">
    <property type="entry name" value="ZN(II)2CYS6 TRANSCRIPTION FACTOR (EUROFUNG)-RELATED"/>
    <property type="match status" value="1"/>
</dbReference>
<keyword evidence="4" id="KW-0804">Transcription</keyword>
<dbReference type="Gene3D" id="4.10.240.10">
    <property type="entry name" value="Zn(2)-C6 fungal-type DNA-binding domain"/>
    <property type="match status" value="1"/>
</dbReference>
<dbReference type="InterPro" id="IPR036864">
    <property type="entry name" value="Zn2-C6_fun-type_DNA-bd_sf"/>
</dbReference>
<dbReference type="Pfam" id="PF00172">
    <property type="entry name" value="Zn_clus"/>
    <property type="match status" value="1"/>
</dbReference>
<evidence type="ECO:0000256" key="5">
    <source>
        <dbReference type="ARBA" id="ARBA00023242"/>
    </source>
</evidence>
<accession>V2X497</accession>
<reference evidence="7 8" key="1">
    <citation type="journal article" date="2014" name="BMC Genomics">
        <title>Genome and secretome analysis of the hemibiotrophic fungal pathogen, Moniliophthora roreri, which causes frosty pod rot disease of cacao: mechanisms of the biotrophic and necrotrophic phases.</title>
        <authorList>
            <person name="Meinhardt L.W."/>
            <person name="Costa G.G.L."/>
            <person name="Thomazella D.P.T."/>
            <person name="Teixeira P.J.P.L."/>
            <person name="Carazzolle M.F."/>
            <person name="Schuster S.C."/>
            <person name="Carlson J.E."/>
            <person name="Guiltinan M.J."/>
            <person name="Mieczkowski P."/>
            <person name="Farmer A."/>
            <person name="Ramaraj T."/>
            <person name="Crozier J."/>
            <person name="Davis R.E."/>
            <person name="Shao J."/>
            <person name="Melnick R.L."/>
            <person name="Pereira G.A.G."/>
            <person name="Bailey B.A."/>
        </authorList>
    </citation>
    <scope>NUCLEOTIDE SEQUENCE [LARGE SCALE GENOMIC DNA]</scope>
    <source>
        <strain evidence="7 8">MCA 2997</strain>
    </source>
</reference>
<evidence type="ECO:0000259" key="6">
    <source>
        <dbReference type="PROSITE" id="PS50048"/>
    </source>
</evidence>
<feature type="domain" description="Zn(2)-C6 fungal-type" evidence="6">
    <location>
        <begin position="12"/>
        <end position="45"/>
    </location>
</feature>
<dbReference type="KEGG" id="mrr:Moror_5779"/>
<keyword evidence="3" id="KW-0805">Transcription regulation</keyword>
<dbReference type="InterPro" id="IPR050815">
    <property type="entry name" value="TF_fung"/>
</dbReference>
<evidence type="ECO:0000256" key="2">
    <source>
        <dbReference type="ARBA" id="ARBA00022723"/>
    </source>
</evidence>
<dbReference type="Proteomes" id="UP000017559">
    <property type="component" value="Unassembled WGS sequence"/>
</dbReference>
<dbReference type="STRING" id="1381753.V2X497"/>